<keyword evidence="1" id="KW-0812">Transmembrane</keyword>
<dbReference type="RefSeq" id="WP_006637825.1">
    <property type="nucleotide sequence ID" value="NZ_CABJEH010000003.1"/>
</dbReference>
<protein>
    <recommendedName>
        <fullName evidence="4">Transmembrane protein</fullName>
    </recommendedName>
</protein>
<feature type="transmembrane region" description="Helical" evidence="1">
    <location>
        <begin position="78"/>
        <end position="98"/>
    </location>
</feature>
<reference evidence="2 3" key="1">
    <citation type="submission" date="2017-06" db="EMBL/GenBank/DDBJ databases">
        <title>Genome sequence of Bacillus sonorensis strain SRCM101395.</title>
        <authorList>
            <person name="Cho S.H."/>
        </authorList>
    </citation>
    <scope>NUCLEOTIDE SEQUENCE [LARGE SCALE GENOMIC DNA]</scope>
    <source>
        <strain evidence="2 3">SRCM101395</strain>
    </source>
</reference>
<keyword evidence="3" id="KW-1185">Reference proteome</keyword>
<evidence type="ECO:0000313" key="2">
    <source>
        <dbReference type="EMBL" id="ASB88096.1"/>
    </source>
</evidence>
<dbReference type="EMBL" id="CP021920">
    <property type="protein sequence ID" value="ASB88096.1"/>
    <property type="molecule type" value="Genomic_DNA"/>
</dbReference>
<keyword evidence="1" id="KW-1133">Transmembrane helix</keyword>
<sequence length="99" mass="11060">MDMLLLSEVFKFIFRILLAIEKSCKVTDADLPIKRGCKMAFIFLIISMLALGAAFATFFYMMLNNGLKGALDLSKRPVGFMAGAFLFYIAAFVLFIIAQ</sequence>
<gene>
    <name evidence="2" type="ORF">S101395_01587</name>
</gene>
<organism evidence="2 3">
    <name type="scientific">Bacillus sonorensis</name>
    <dbReference type="NCBI Taxonomy" id="119858"/>
    <lineage>
        <taxon>Bacteria</taxon>
        <taxon>Bacillati</taxon>
        <taxon>Bacillota</taxon>
        <taxon>Bacilli</taxon>
        <taxon>Bacillales</taxon>
        <taxon>Bacillaceae</taxon>
        <taxon>Bacillus</taxon>
    </lineage>
</organism>
<feature type="transmembrane region" description="Helical" evidence="1">
    <location>
        <begin position="41"/>
        <end position="63"/>
    </location>
</feature>
<name>A0ABM6LFQ2_9BACI</name>
<dbReference type="GeneID" id="92854399"/>
<keyword evidence="1" id="KW-0472">Membrane</keyword>
<proteinExistence type="predicted"/>
<dbReference type="Proteomes" id="UP000196877">
    <property type="component" value="Chromosome"/>
</dbReference>
<evidence type="ECO:0008006" key="4">
    <source>
        <dbReference type="Google" id="ProtNLM"/>
    </source>
</evidence>
<evidence type="ECO:0000256" key="1">
    <source>
        <dbReference type="SAM" id="Phobius"/>
    </source>
</evidence>
<evidence type="ECO:0000313" key="3">
    <source>
        <dbReference type="Proteomes" id="UP000196877"/>
    </source>
</evidence>
<accession>A0ABM6LFQ2</accession>